<dbReference type="OrthoDB" id="4843707at2"/>
<dbReference type="RefSeq" id="WP_091755308.1">
    <property type="nucleotide sequence ID" value="NZ_FOHB01000001.1"/>
</dbReference>
<gene>
    <name evidence="2" type="ORF">SAMN05216199_0661</name>
</gene>
<organism evidence="2 3">
    <name type="scientific">Pedococcus cremeus</name>
    <dbReference type="NCBI Taxonomy" id="587636"/>
    <lineage>
        <taxon>Bacteria</taxon>
        <taxon>Bacillati</taxon>
        <taxon>Actinomycetota</taxon>
        <taxon>Actinomycetes</taxon>
        <taxon>Micrococcales</taxon>
        <taxon>Intrasporangiaceae</taxon>
        <taxon>Pedococcus</taxon>
    </lineage>
</organism>
<name>A0A1H9QK44_9MICO</name>
<evidence type="ECO:0000313" key="2">
    <source>
        <dbReference type="EMBL" id="SER60832.1"/>
    </source>
</evidence>
<accession>A0A1H9QK44</accession>
<evidence type="ECO:0000256" key="1">
    <source>
        <dbReference type="SAM" id="SignalP"/>
    </source>
</evidence>
<feature type="signal peptide" evidence="1">
    <location>
        <begin position="1"/>
        <end position="25"/>
    </location>
</feature>
<keyword evidence="1" id="KW-0732">Signal</keyword>
<protein>
    <submittedName>
        <fullName evidence="2">Uncharacterized protein</fullName>
    </submittedName>
</protein>
<reference evidence="3" key="1">
    <citation type="submission" date="2016-10" db="EMBL/GenBank/DDBJ databases">
        <authorList>
            <person name="Varghese N."/>
            <person name="Submissions S."/>
        </authorList>
    </citation>
    <scope>NUCLEOTIDE SEQUENCE [LARGE SCALE GENOMIC DNA]</scope>
    <source>
        <strain evidence="3">CGMCC 1.6963</strain>
    </source>
</reference>
<dbReference type="EMBL" id="FOHB01000001">
    <property type="protein sequence ID" value="SER60832.1"/>
    <property type="molecule type" value="Genomic_DNA"/>
</dbReference>
<feature type="chain" id="PRO_5011634746" evidence="1">
    <location>
        <begin position="26"/>
        <end position="138"/>
    </location>
</feature>
<dbReference type="AlphaFoldDB" id="A0A1H9QK44"/>
<evidence type="ECO:0000313" key="3">
    <source>
        <dbReference type="Proteomes" id="UP000199019"/>
    </source>
</evidence>
<keyword evidence="3" id="KW-1185">Reference proteome</keyword>
<dbReference type="Proteomes" id="UP000199019">
    <property type="component" value="Unassembled WGS sequence"/>
</dbReference>
<sequence>MIRKTLLTAATTVGLLATGIGAASAHECYIANRSAQGNAGASHSANWYTLQMSDLFAEAHLFFGGEPLTDAQLAWALEQTKAQGIPLSVTMFEKFTIPRSVEKLEGLSTKSSDGKGVDHFFSRYGDALFQIFSAAQAR</sequence>
<proteinExistence type="predicted"/>